<gene>
    <name evidence="2" type="ORF">PR048_026258</name>
</gene>
<evidence type="ECO:0000256" key="1">
    <source>
        <dbReference type="SAM" id="MobiDB-lite"/>
    </source>
</evidence>
<proteinExistence type="predicted"/>
<organism evidence="2 3">
    <name type="scientific">Dryococelus australis</name>
    <dbReference type="NCBI Taxonomy" id="614101"/>
    <lineage>
        <taxon>Eukaryota</taxon>
        <taxon>Metazoa</taxon>
        <taxon>Ecdysozoa</taxon>
        <taxon>Arthropoda</taxon>
        <taxon>Hexapoda</taxon>
        <taxon>Insecta</taxon>
        <taxon>Pterygota</taxon>
        <taxon>Neoptera</taxon>
        <taxon>Polyneoptera</taxon>
        <taxon>Phasmatodea</taxon>
        <taxon>Verophasmatodea</taxon>
        <taxon>Anareolatae</taxon>
        <taxon>Phasmatidae</taxon>
        <taxon>Eurycanthinae</taxon>
        <taxon>Dryococelus</taxon>
    </lineage>
</organism>
<dbReference type="Proteomes" id="UP001159363">
    <property type="component" value="Chromosome 10"/>
</dbReference>
<accession>A0ABQ9GKX3</accession>
<name>A0ABQ9GKX3_9NEOP</name>
<comment type="caution">
    <text evidence="2">The sequence shown here is derived from an EMBL/GenBank/DDBJ whole genome shotgun (WGS) entry which is preliminary data.</text>
</comment>
<keyword evidence="3" id="KW-1185">Reference proteome</keyword>
<dbReference type="EMBL" id="JARBHB010000011">
    <property type="protein sequence ID" value="KAJ8872649.1"/>
    <property type="molecule type" value="Genomic_DNA"/>
</dbReference>
<reference evidence="2 3" key="1">
    <citation type="submission" date="2023-02" db="EMBL/GenBank/DDBJ databases">
        <title>LHISI_Scaffold_Assembly.</title>
        <authorList>
            <person name="Stuart O.P."/>
            <person name="Cleave R."/>
            <person name="Magrath M.J.L."/>
            <person name="Mikheyev A.S."/>
        </authorList>
    </citation>
    <scope>NUCLEOTIDE SEQUENCE [LARGE SCALE GENOMIC DNA]</scope>
    <source>
        <strain evidence="2">Daus_M_001</strain>
        <tissue evidence="2">Leg muscle</tissue>
    </source>
</reference>
<protein>
    <submittedName>
        <fullName evidence="2">Uncharacterized protein</fullName>
    </submittedName>
</protein>
<feature type="compositionally biased region" description="Basic and acidic residues" evidence="1">
    <location>
        <begin position="560"/>
        <end position="569"/>
    </location>
</feature>
<sequence>MQDWRYCFKKRRDTLRLQRDAPETHKCGRIGEEYDSETNEVSIAENLTNMIVVADMEHVDCCWPWRVESVAGTGLCCVPPPPLFALLVSSVVFLPLGVGESIRVQAERGRDGGRAAAADHETSQHVSNLPLLRFQALLYFLKFVVLETRTKDERKSCESQVAGRLGVLSGSYRENEVECAPKLHICFCCCNVGTFTTHFTCVVCSSQVTLLSPDLVESRIESTGNRIPLERASQKQSSNSHKIPYDRVKRCRERKININTSERVNADVFTQNKRPCPQHSRTPFFFNRPLASHQGEPGSFPGRVTKIFACGNRAGRCRWSAGFFSGISRFPRPFIPALLHTHFALPSSALKSSLLRAAQISSLAHSFTVRKLLLHYLGLKIVECAHAPMQNGVSGQQHVETSLANQRLVTYLLAKWRLWAATCRNAVSQSAPGNLLASKVASGQQHVETSLANQRLQAAKPIGILSQYELAKRTQSPFQSLAQPVGVWMRVHQMNHHAIFALLHAQLLCGKTQSQPRKARSLTAVLQAEHNVQQRRNSWAEETRKPAGQRHRPARFPRARILERPRRVG</sequence>
<feature type="region of interest" description="Disordered" evidence="1">
    <location>
        <begin position="535"/>
        <end position="569"/>
    </location>
</feature>
<evidence type="ECO:0000313" key="2">
    <source>
        <dbReference type="EMBL" id="KAJ8872649.1"/>
    </source>
</evidence>
<evidence type="ECO:0000313" key="3">
    <source>
        <dbReference type="Proteomes" id="UP001159363"/>
    </source>
</evidence>
<feature type="compositionally biased region" description="Basic residues" evidence="1">
    <location>
        <begin position="547"/>
        <end position="558"/>
    </location>
</feature>